<keyword evidence="8" id="KW-1185">Reference proteome</keyword>
<dbReference type="AlphaFoldDB" id="A0A7T6ARG8"/>
<dbReference type="GO" id="GO:0046872">
    <property type="term" value="F:metal ion binding"/>
    <property type="evidence" value="ECO:0007669"/>
    <property type="project" value="UniProtKB-KW"/>
</dbReference>
<dbReference type="GO" id="GO:0015937">
    <property type="term" value="P:coenzyme A biosynthetic process"/>
    <property type="evidence" value="ECO:0007669"/>
    <property type="project" value="UniProtKB-UniRule"/>
</dbReference>
<dbReference type="Gene3D" id="3.40.50.10300">
    <property type="entry name" value="CoaB-like"/>
    <property type="match status" value="1"/>
</dbReference>
<keyword evidence="1 3" id="KW-0210">Decarboxylase</keyword>
<comment type="caution">
    <text evidence="3">Lacks conserved residue(s) required for the propagation of feature annotation.</text>
</comment>
<protein>
    <recommendedName>
        <fullName evidence="3">Coenzyme A biosynthesis bifunctional protein CoaBC</fullName>
    </recommendedName>
    <alternativeName>
        <fullName evidence="3">DNA/pantothenate metabolism flavoprotein</fullName>
    </alternativeName>
    <alternativeName>
        <fullName evidence="3">Phosphopantothenoylcysteine synthetase/decarboxylase</fullName>
        <shortName evidence="3">PPCS-PPCDC</shortName>
    </alternativeName>
    <domain>
        <recommendedName>
            <fullName evidence="3">Phosphopantothenoylcysteine decarboxylase</fullName>
            <shortName evidence="3">PPC decarboxylase</shortName>
            <shortName evidence="3">PPC-DC</shortName>
            <ecNumber evidence="3">4.1.1.36</ecNumber>
        </recommendedName>
        <alternativeName>
            <fullName evidence="3">CoaC</fullName>
        </alternativeName>
    </domain>
    <domain>
        <recommendedName>
            <fullName evidence="3">Phosphopantothenate--cysteine ligase</fullName>
            <ecNumber evidence="3">6.3.2.5</ecNumber>
        </recommendedName>
        <alternativeName>
            <fullName evidence="3">CoaB</fullName>
        </alternativeName>
        <alternativeName>
            <fullName evidence="3">Phosphopantothenoylcysteine synthetase</fullName>
            <shortName evidence="3">PPC synthetase</shortName>
            <shortName evidence="3">PPC-S</shortName>
        </alternativeName>
    </domain>
</protein>
<feature type="binding site" evidence="3">
    <location>
        <position position="342"/>
    </location>
    <ligand>
        <name>CTP</name>
        <dbReference type="ChEBI" id="CHEBI:37563"/>
    </ligand>
</feature>
<feature type="binding site" evidence="3">
    <location>
        <position position="279"/>
    </location>
    <ligand>
        <name>CTP</name>
        <dbReference type="ChEBI" id="CHEBI:37563"/>
    </ligand>
</feature>
<dbReference type="InterPro" id="IPR007085">
    <property type="entry name" value="DNA/pantothenate-metab_flavo_C"/>
</dbReference>
<accession>A0A7T6ARG8</accession>
<feature type="region of interest" description="Phosphopantothenate--cysteine ligase" evidence="3">
    <location>
        <begin position="191"/>
        <end position="400"/>
    </location>
</feature>
<comment type="cofactor">
    <cofactor evidence="3">
        <name>FMN</name>
        <dbReference type="ChEBI" id="CHEBI:58210"/>
    </cofactor>
    <text evidence="3">Binds 1 FMN per subunit.</text>
</comment>
<feature type="domain" description="DNA/pantothenate metabolism flavoprotein C-terminal" evidence="6">
    <location>
        <begin position="187"/>
        <end position="395"/>
    </location>
</feature>
<dbReference type="PANTHER" id="PTHR14359">
    <property type="entry name" value="HOMO-OLIGOMERIC FLAVIN CONTAINING CYS DECARBOXYLASE FAMILY"/>
    <property type="match status" value="1"/>
</dbReference>
<dbReference type="UniPathway" id="UPA00241">
    <property type="reaction ID" value="UER00353"/>
</dbReference>
<comment type="function">
    <text evidence="4">Catalyzes two steps in the biosynthesis of coenzyme A. In the first step cysteine is conjugated to 4'-phosphopantothenate to form 4-phosphopantothenoylcysteine, in the latter compound is decarboxylated to form 4'-phosphopantotheine.</text>
</comment>
<proteinExistence type="inferred from homology"/>
<dbReference type="Pfam" id="PF02441">
    <property type="entry name" value="Flavoprotein"/>
    <property type="match status" value="1"/>
</dbReference>
<evidence type="ECO:0000256" key="2">
    <source>
        <dbReference type="ARBA" id="ARBA00023239"/>
    </source>
</evidence>
<dbReference type="RefSeq" id="WP_199262776.1">
    <property type="nucleotide sequence ID" value="NZ_CP054140.1"/>
</dbReference>
<keyword evidence="3 4" id="KW-0288">FMN</keyword>
<dbReference type="Proteomes" id="UP000596092">
    <property type="component" value="Chromosome"/>
</dbReference>
<comment type="catalytic activity">
    <reaction evidence="3 4">
        <text>N-[(R)-4-phosphopantothenoyl]-L-cysteine + H(+) = (R)-4'-phosphopantetheine + CO2</text>
        <dbReference type="Rhea" id="RHEA:16793"/>
        <dbReference type="ChEBI" id="CHEBI:15378"/>
        <dbReference type="ChEBI" id="CHEBI:16526"/>
        <dbReference type="ChEBI" id="CHEBI:59458"/>
        <dbReference type="ChEBI" id="CHEBI:61723"/>
        <dbReference type="EC" id="4.1.1.36"/>
    </reaction>
</comment>
<dbReference type="Pfam" id="PF04127">
    <property type="entry name" value="DFP"/>
    <property type="match status" value="1"/>
</dbReference>
<keyword evidence="3" id="KW-0479">Metal-binding</keyword>
<dbReference type="EC" id="4.1.1.36" evidence="3"/>
<dbReference type="PANTHER" id="PTHR14359:SF6">
    <property type="entry name" value="PHOSPHOPANTOTHENOYLCYSTEINE DECARBOXYLASE"/>
    <property type="match status" value="1"/>
</dbReference>
<dbReference type="SUPFAM" id="SSF52507">
    <property type="entry name" value="Homo-oligomeric flavin-containing Cys decarboxylases, HFCD"/>
    <property type="match status" value="1"/>
</dbReference>
<evidence type="ECO:0000313" key="8">
    <source>
        <dbReference type="Proteomes" id="UP000596092"/>
    </source>
</evidence>
<evidence type="ECO:0000313" key="7">
    <source>
        <dbReference type="EMBL" id="QQG66515.1"/>
    </source>
</evidence>
<feature type="active site" description="Proton donor" evidence="3">
    <location>
        <position position="159"/>
    </location>
</feature>
<comment type="similarity">
    <text evidence="3 4">In the N-terminal section; belongs to the HFCD (homo-oligomeric flavin containing Cys decarboxylase) superfamily.</text>
</comment>
<dbReference type="HAMAP" id="MF_02225">
    <property type="entry name" value="CoaBC"/>
    <property type="match status" value="1"/>
</dbReference>
<feature type="binding site" evidence="3">
    <location>
        <position position="289"/>
    </location>
    <ligand>
        <name>CTP</name>
        <dbReference type="ChEBI" id="CHEBI:37563"/>
    </ligand>
</feature>
<organism evidence="7 8">
    <name type="scientific">Desulfobulbus oligotrophicus</name>
    <dbReference type="NCBI Taxonomy" id="1909699"/>
    <lineage>
        <taxon>Bacteria</taxon>
        <taxon>Pseudomonadati</taxon>
        <taxon>Thermodesulfobacteriota</taxon>
        <taxon>Desulfobulbia</taxon>
        <taxon>Desulfobulbales</taxon>
        <taxon>Desulfobulbaceae</taxon>
        <taxon>Desulfobulbus</taxon>
    </lineage>
</organism>
<comment type="function">
    <text evidence="3">Catalyzes two sequential steps in the biosynthesis of coenzyme A. In the first step cysteine is conjugated to 4'-phosphopantothenate to form 4-phosphopantothenoylcysteine. In the second step the latter compound is decarboxylated to form 4'-phosphopantotheine.</text>
</comment>
<dbReference type="InterPro" id="IPR005252">
    <property type="entry name" value="CoaBC"/>
</dbReference>
<dbReference type="EC" id="6.3.2.5" evidence="3"/>
<evidence type="ECO:0000259" key="5">
    <source>
        <dbReference type="Pfam" id="PF02441"/>
    </source>
</evidence>
<dbReference type="Gene3D" id="3.40.50.1950">
    <property type="entry name" value="Flavin prenyltransferase-like"/>
    <property type="match status" value="1"/>
</dbReference>
<dbReference type="GO" id="GO:0010181">
    <property type="term" value="F:FMN binding"/>
    <property type="evidence" value="ECO:0007669"/>
    <property type="project" value="UniProtKB-UniRule"/>
</dbReference>
<sequence>MPGLQGKRIILGVTGSIAAFKAAEWTRSLVKEEGVVTVVMTEAAERFVSALTFAALSGNPVHRDMFGDTPEAIMAHLNLSREADVILVAPATAQTIAALARGAADSLLAAVVLAARIPVVICPAMNSNMLAHPATQHNIRCLEEYGYHIVQPGTGSLACGEVGDGRLADWEVAREKLLSLFQAADLRDYKVLITAGPTREPLDPVRFLSNRSSGKMGFALARTARRRGADVTLITGPVHLADPPGIEVIRVTTAVEMARAVFDRATDMDVIIKSAAVADFKPQAYEEHKIKKKETGLRLELVKNVDILQKLGQNRHPHLTLVGFAAESHRHVEEGRRKLREKNLDLIVMNDILGSTTGFDVETNQVTLIDQQGSTTLPLLSKEKTADHIWDKIVAIRRQP</sequence>
<comment type="catalytic activity">
    <reaction evidence="3 4">
        <text>(R)-4'-phosphopantothenate + L-cysteine + CTP = N-[(R)-4-phosphopantothenoyl]-L-cysteine + CMP + diphosphate + H(+)</text>
        <dbReference type="Rhea" id="RHEA:19397"/>
        <dbReference type="ChEBI" id="CHEBI:10986"/>
        <dbReference type="ChEBI" id="CHEBI:15378"/>
        <dbReference type="ChEBI" id="CHEBI:33019"/>
        <dbReference type="ChEBI" id="CHEBI:35235"/>
        <dbReference type="ChEBI" id="CHEBI:37563"/>
        <dbReference type="ChEBI" id="CHEBI:59458"/>
        <dbReference type="ChEBI" id="CHEBI:60377"/>
        <dbReference type="EC" id="6.3.2.5"/>
    </reaction>
</comment>
<comment type="pathway">
    <text evidence="3 4">Cofactor biosynthesis; coenzyme A biosynthesis; CoA from (R)-pantothenate: step 2/5.</text>
</comment>
<keyword evidence="3 4" id="KW-0285">Flavoprotein</keyword>
<dbReference type="NCBIfam" id="TIGR00521">
    <property type="entry name" value="coaBC_dfp"/>
    <property type="match status" value="1"/>
</dbReference>
<keyword evidence="2 3" id="KW-0456">Lyase</keyword>
<name>A0A7T6ARG8_9BACT</name>
<feature type="region of interest" description="Phosphopantothenoylcysteine decarboxylase" evidence="3">
    <location>
        <begin position="1"/>
        <end position="190"/>
    </location>
</feature>
<dbReference type="GO" id="GO:0015941">
    <property type="term" value="P:pantothenate catabolic process"/>
    <property type="evidence" value="ECO:0007669"/>
    <property type="project" value="InterPro"/>
</dbReference>
<dbReference type="InterPro" id="IPR035929">
    <property type="entry name" value="CoaB-like_sf"/>
</dbReference>
<comment type="pathway">
    <text evidence="3 4">Cofactor biosynthesis; coenzyme A biosynthesis; CoA from (R)-pantothenate: step 3/5.</text>
</comment>
<feature type="domain" description="Flavoprotein" evidence="5">
    <location>
        <begin position="7"/>
        <end position="178"/>
    </location>
</feature>
<comment type="cofactor">
    <cofactor evidence="3">
        <name>Mg(2+)</name>
        <dbReference type="ChEBI" id="CHEBI:18420"/>
    </cofactor>
</comment>
<dbReference type="GO" id="GO:0004632">
    <property type="term" value="F:phosphopantothenate--cysteine ligase activity"/>
    <property type="evidence" value="ECO:0007669"/>
    <property type="project" value="UniProtKB-UniRule"/>
</dbReference>
<evidence type="ECO:0000256" key="1">
    <source>
        <dbReference type="ARBA" id="ARBA00022793"/>
    </source>
</evidence>
<dbReference type="InterPro" id="IPR003382">
    <property type="entry name" value="Flavoprotein"/>
</dbReference>
<evidence type="ECO:0000259" key="6">
    <source>
        <dbReference type="Pfam" id="PF04127"/>
    </source>
</evidence>
<keyword evidence="3" id="KW-0511">Multifunctional enzyme</keyword>
<dbReference type="KEGG" id="dog:HP555_11880"/>
<dbReference type="SUPFAM" id="SSF102645">
    <property type="entry name" value="CoaB-like"/>
    <property type="match status" value="1"/>
</dbReference>
<evidence type="ECO:0000256" key="3">
    <source>
        <dbReference type="HAMAP-Rule" id="MF_02225"/>
    </source>
</evidence>
<dbReference type="GO" id="GO:0071513">
    <property type="term" value="C:phosphopantothenoylcysteine decarboxylase complex"/>
    <property type="evidence" value="ECO:0007669"/>
    <property type="project" value="TreeGrafter"/>
</dbReference>
<comment type="similarity">
    <text evidence="3 4">In the C-terminal section; belongs to the PPC synthetase family.</text>
</comment>
<gene>
    <name evidence="3 7" type="primary">coaBC</name>
    <name evidence="7" type="ORF">HP555_11880</name>
</gene>
<keyword evidence="3" id="KW-0460">Magnesium</keyword>
<reference evidence="7 8" key="1">
    <citation type="submission" date="2020-05" db="EMBL/GenBank/DDBJ databases">
        <title>Complete genome of Desulfobulbus oligotrophicus.</title>
        <authorList>
            <person name="Podar M."/>
        </authorList>
    </citation>
    <scope>NUCLEOTIDE SEQUENCE [LARGE SCALE GENOMIC DNA]</scope>
    <source>
        <strain evidence="7 8">Prop6</strain>
    </source>
</reference>
<feature type="binding site" evidence="3">
    <location>
        <position position="324"/>
    </location>
    <ligand>
        <name>CTP</name>
        <dbReference type="ChEBI" id="CHEBI:37563"/>
    </ligand>
</feature>
<evidence type="ECO:0000256" key="4">
    <source>
        <dbReference type="RuleBase" id="RU364078"/>
    </source>
</evidence>
<dbReference type="GO" id="GO:0004633">
    <property type="term" value="F:phosphopantothenoylcysteine decarboxylase activity"/>
    <property type="evidence" value="ECO:0007669"/>
    <property type="project" value="UniProtKB-UniRule"/>
</dbReference>
<keyword evidence="3 4" id="KW-0436">Ligase</keyword>
<feature type="binding site" evidence="3">
    <location>
        <position position="338"/>
    </location>
    <ligand>
        <name>CTP</name>
        <dbReference type="ChEBI" id="CHEBI:37563"/>
    </ligand>
</feature>
<dbReference type="InterPro" id="IPR036551">
    <property type="entry name" value="Flavin_trans-like"/>
</dbReference>
<dbReference type="EMBL" id="CP054140">
    <property type="protein sequence ID" value="QQG66515.1"/>
    <property type="molecule type" value="Genomic_DNA"/>
</dbReference>